<dbReference type="Gene3D" id="1.20.990.10">
    <property type="entry name" value="NADPH-cytochrome p450 Reductase, Chain A, domain 3"/>
    <property type="match status" value="1"/>
</dbReference>
<name>A0A224XGP0_9HEMI</name>
<proteinExistence type="predicted"/>
<dbReference type="InterPro" id="IPR001433">
    <property type="entry name" value="OxRdtase_FAD/NAD-bd"/>
</dbReference>
<evidence type="ECO:0000256" key="4">
    <source>
        <dbReference type="ARBA" id="ARBA00023002"/>
    </source>
</evidence>
<keyword evidence="3" id="KW-0274">FAD</keyword>
<dbReference type="InterPro" id="IPR023173">
    <property type="entry name" value="NADPH_Cyt_P450_Rdtase_alpha"/>
</dbReference>
<dbReference type="PANTHER" id="PTHR19384">
    <property type="entry name" value="NITRIC OXIDE SYNTHASE-RELATED"/>
    <property type="match status" value="1"/>
</dbReference>
<dbReference type="Pfam" id="PF00667">
    <property type="entry name" value="FAD_binding_1"/>
    <property type="match status" value="1"/>
</dbReference>
<dbReference type="InterPro" id="IPR039261">
    <property type="entry name" value="FNR_nucleotide-bd"/>
</dbReference>
<comment type="cofactor">
    <cofactor evidence="1">
        <name>FAD</name>
        <dbReference type="ChEBI" id="CHEBI:57692"/>
    </cofactor>
</comment>
<dbReference type="GO" id="GO:0005829">
    <property type="term" value="C:cytosol"/>
    <property type="evidence" value="ECO:0007669"/>
    <property type="project" value="TreeGrafter"/>
</dbReference>
<dbReference type="Gene3D" id="3.40.50.80">
    <property type="entry name" value="Nucleotide-binding domain of ferredoxin-NADP reductase (FNR) module"/>
    <property type="match status" value="1"/>
</dbReference>
<dbReference type="InterPro" id="IPR003097">
    <property type="entry name" value="CysJ-like_FAD-binding"/>
</dbReference>
<protein>
    <submittedName>
        <fullName evidence="6">Putative nadph cytochrome p450 reductase</fullName>
    </submittedName>
</protein>
<accession>A0A224XGP0</accession>
<organism evidence="6">
    <name type="scientific">Panstrongylus lignarius</name>
    <dbReference type="NCBI Taxonomy" id="156445"/>
    <lineage>
        <taxon>Eukaryota</taxon>
        <taxon>Metazoa</taxon>
        <taxon>Ecdysozoa</taxon>
        <taxon>Arthropoda</taxon>
        <taxon>Hexapoda</taxon>
        <taxon>Insecta</taxon>
        <taxon>Pterygota</taxon>
        <taxon>Neoptera</taxon>
        <taxon>Paraneoptera</taxon>
        <taxon>Hemiptera</taxon>
        <taxon>Heteroptera</taxon>
        <taxon>Panheteroptera</taxon>
        <taxon>Cimicomorpha</taxon>
        <taxon>Reduviidae</taxon>
        <taxon>Triatominae</taxon>
        <taxon>Panstrongylus</taxon>
    </lineage>
</organism>
<sequence>MEYTTNTTEKRRLEEFCSKEGSDEYNKHILEKSVCLLDLLQSFPSCKPPLSLIVEHLPRLMPRAYSIASSPFVHPNSIRIVLNLVQDSRGRDGICTSWLYEKARHLLDLTTQFNALTLQNQEENMIPIFLRKYSKFRIPVNLTSPLIMIGPGTGVAPFIGFLEHIKKQWDNENNLSSLDNTLLFGCRFKDKDYIFKDDLKLYNNRKVLNKLMVCFSRESYTAENEKYVQDLFKKEKTVLINKLMKSDTFLFICGDALNMAREVHEVIVDCISEVQGISKEEAILFLKNLEKEGRYVRDVWR</sequence>
<evidence type="ECO:0000259" key="5">
    <source>
        <dbReference type="PROSITE" id="PS51384"/>
    </source>
</evidence>
<dbReference type="AlphaFoldDB" id="A0A224XGP0"/>
<keyword evidence="4" id="KW-0560">Oxidoreductase</keyword>
<dbReference type="Gene3D" id="2.40.30.10">
    <property type="entry name" value="Translation factors"/>
    <property type="match status" value="1"/>
</dbReference>
<reference evidence="6" key="1">
    <citation type="journal article" date="2018" name="PLoS Negl. Trop. Dis.">
        <title>An insight into the salivary gland and fat body transcriptome of Panstrongylus lignarius (Hemiptera: Heteroptera), the main vector of Chagas disease in Peru.</title>
        <authorList>
            <person name="Nevoa J.C."/>
            <person name="Mendes M.T."/>
            <person name="da Silva M.V."/>
            <person name="Soares S.C."/>
            <person name="Oliveira C.J.F."/>
            <person name="Ribeiro J.M.C."/>
        </authorList>
    </citation>
    <scope>NUCLEOTIDE SEQUENCE</scope>
</reference>
<dbReference type="InterPro" id="IPR017927">
    <property type="entry name" value="FAD-bd_FR_type"/>
</dbReference>
<dbReference type="SUPFAM" id="SSF63380">
    <property type="entry name" value="Riboflavin synthase domain-like"/>
    <property type="match status" value="1"/>
</dbReference>
<dbReference type="GO" id="GO:0010181">
    <property type="term" value="F:FMN binding"/>
    <property type="evidence" value="ECO:0007669"/>
    <property type="project" value="TreeGrafter"/>
</dbReference>
<dbReference type="GO" id="GO:0050660">
    <property type="term" value="F:flavin adenine dinucleotide binding"/>
    <property type="evidence" value="ECO:0007669"/>
    <property type="project" value="TreeGrafter"/>
</dbReference>
<evidence type="ECO:0000313" key="6">
    <source>
        <dbReference type="EMBL" id="JAW11656.1"/>
    </source>
</evidence>
<dbReference type="GO" id="GO:0050667">
    <property type="term" value="P:homocysteine metabolic process"/>
    <property type="evidence" value="ECO:0007669"/>
    <property type="project" value="TreeGrafter"/>
</dbReference>
<dbReference type="GO" id="GO:0009086">
    <property type="term" value="P:methionine biosynthetic process"/>
    <property type="evidence" value="ECO:0007669"/>
    <property type="project" value="TreeGrafter"/>
</dbReference>
<evidence type="ECO:0000256" key="3">
    <source>
        <dbReference type="ARBA" id="ARBA00022827"/>
    </source>
</evidence>
<evidence type="ECO:0000256" key="1">
    <source>
        <dbReference type="ARBA" id="ARBA00001974"/>
    </source>
</evidence>
<dbReference type="EMBL" id="GFTR01004770">
    <property type="protein sequence ID" value="JAW11656.1"/>
    <property type="molecule type" value="Transcribed_RNA"/>
</dbReference>
<feature type="domain" description="FAD-binding FR-type" evidence="5">
    <location>
        <begin position="1"/>
        <end position="139"/>
    </location>
</feature>
<dbReference type="InterPro" id="IPR017938">
    <property type="entry name" value="Riboflavin_synthase-like_b-brl"/>
</dbReference>
<dbReference type="GO" id="GO:0030586">
    <property type="term" value="F:[methionine synthase] reductase (NADPH) activity"/>
    <property type="evidence" value="ECO:0007669"/>
    <property type="project" value="TreeGrafter"/>
</dbReference>
<dbReference type="PRINTS" id="PR00371">
    <property type="entry name" value="FPNCR"/>
</dbReference>
<keyword evidence="2" id="KW-0285">Flavoprotein</keyword>
<dbReference type="Pfam" id="PF00175">
    <property type="entry name" value="NAD_binding_1"/>
    <property type="match status" value="1"/>
</dbReference>
<dbReference type="InterPro" id="IPR001709">
    <property type="entry name" value="Flavoprot_Pyr_Nucl_cyt_Rdtase"/>
</dbReference>
<dbReference type="PANTHER" id="PTHR19384:SF84">
    <property type="entry name" value="METHIONINE SYNTHASE REDUCTASE"/>
    <property type="match status" value="1"/>
</dbReference>
<dbReference type="PROSITE" id="PS51384">
    <property type="entry name" value="FAD_FR"/>
    <property type="match status" value="1"/>
</dbReference>
<dbReference type="SUPFAM" id="SSF52343">
    <property type="entry name" value="Ferredoxin reductase-like, C-terminal NADP-linked domain"/>
    <property type="match status" value="1"/>
</dbReference>
<evidence type="ECO:0000256" key="2">
    <source>
        <dbReference type="ARBA" id="ARBA00022630"/>
    </source>
</evidence>